<dbReference type="PANTHER" id="PTHR30353">
    <property type="entry name" value="INNER MEMBRANE PROTEIN DEDA-RELATED"/>
    <property type="match status" value="1"/>
</dbReference>
<feature type="transmembrane region" description="Helical" evidence="7">
    <location>
        <begin position="141"/>
        <end position="163"/>
    </location>
</feature>
<dbReference type="SMART" id="SM00014">
    <property type="entry name" value="acidPPc"/>
    <property type="match status" value="1"/>
</dbReference>
<dbReference type="GO" id="GO:0005886">
    <property type="term" value="C:plasma membrane"/>
    <property type="evidence" value="ECO:0007669"/>
    <property type="project" value="UniProtKB-SubCell"/>
</dbReference>
<feature type="domain" description="Phosphatidic acid phosphatase type 2/haloperoxidase" evidence="8">
    <location>
        <begin position="336"/>
        <end position="448"/>
    </location>
</feature>
<feature type="transmembrane region" description="Helical" evidence="7">
    <location>
        <begin position="407"/>
        <end position="427"/>
    </location>
</feature>
<evidence type="ECO:0000313" key="10">
    <source>
        <dbReference type="Proteomes" id="UP000176498"/>
    </source>
</evidence>
<dbReference type="InterPro" id="IPR000326">
    <property type="entry name" value="PAP2/HPO"/>
</dbReference>
<feature type="transmembrane region" description="Helical" evidence="7">
    <location>
        <begin position="254"/>
        <end position="276"/>
    </location>
</feature>
<keyword evidence="3" id="KW-1003">Cell membrane</keyword>
<keyword evidence="4 7" id="KW-0812">Transmembrane</keyword>
<feature type="transmembrane region" description="Helical" evidence="7">
    <location>
        <begin position="313"/>
        <end position="330"/>
    </location>
</feature>
<proteinExistence type="inferred from homology"/>
<dbReference type="InterPro" id="IPR032818">
    <property type="entry name" value="DedA-like"/>
</dbReference>
<dbReference type="Pfam" id="PF01569">
    <property type="entry name" value="PAP2"/>
    <property type="match status" value="1"/>
</dbReference>
<accession>A0A1G1XN38</accession>
<dbReference type="Pfam" id="PF09335">
    <property type="entry name" value="VTT_dom"/>
    <property type="match status" value="1"/>
</dbReference>
<protein>
    <recommendedName>
        <fullName evidence="8">Phosphatidic acid phosphatase type 2/haloperoxidase domain-containing protein</fullName>
    </recommendedName>
</protein>
<dbReference type="CDD" id="cd03392">
    <property type="entry name" value="PAP2_like_2"/>
    <property type="match status" value="1"/>
</dbReference>
<dbReference type="InterPro" id="IPR036938">
    <property type="entry name" value="PAP2/HPO_sf"/>
</dbReference>
<dbReference type="InterPro" id="IPR025902">
    <property type="entry name" value="LssY-like-C_dom"/>
</dbReference>
<dbReference type="AlphaFoldDB" id="A0A1G1XN38"/>
<evidence type="ECO:0000256" key="6">
    <source>
        <dbReference type="ARBA" id="ARBA00023136"/>
    </source>
</evidence>
<reference evidence="9 10" key="1">
    <citation type="journal article" date="2016" name="Nat. Commun.">
        <title>Thousands of microbial genomes shed light on interconnected biogeochemical processes in an aquifer system.</title>
        <authorList>
            <person name="Anantharaman K."/>
            <person name="Brown C.T."/>
            <person name="Hug L.A."/>
            <person name="Sharon I."/>
            <person name="Castelle C.J."/>
            <person name="Probst A.J."/>
            <person name="Thomas B.C."/>
            <person name="Singh A."/>
            <person name="Wilkins M.J."/>
            <person name="Karaoz U."/>
            <person name="Brodie E.L."/>
            <person name="Williams K.H."/>
            <person name="Hubbard S.S."/>
            <person name="Banfield J.F."/>
        </authorList>
    </citation>
    <scope>NUCLEOTIDE SEQUENCE [LARGE SCALE GENOMIC DNA]</scope>
</reference>
<dbReference type="Proteomes" id="UP000176498">
    <property type="component" value="Unassembled WGS sequence"/>
</dbReference>
<evidence type="ECO:0000256" key="7">
    <source>
        <dbReference type="SAM" id="Phobius"/>
    </source>
</evidence>
<dbReference type="EMBL" id="MHHZ01000019">
    <property type="protein sequence ID" value="OGY41392.1"/>
    <property type="molecule type" value="Genomic_DNA"/>
</dbReference>
<evidence type="ECO:0000256" key="2">
    <source>
        <dbReference type="ARBA" id="ARBA00010792"/>
    </source>
</evidence>
<organism evidence="9 10">
    <name type="scientific">Candidatus Buchananbacteria bacterium RBG_13_36_9</name>
    <dbReference type="NCBI Taxonomy" id="1797530"/>
    <lineage>
        <taxon>Bacteria</taxon>
        <taxon>Candidatus Buchananiibacteriota</taxon>
    </lineage>
</organism>
<dbReference type="SUPFAM" id="SSF48317">
    <property type="entry name" value="Acid phosphatase/Vanadium-dependent haloperoxidase"/>
    <property type="match status" value="1"/>
</dbReference>
<dbReference type="InterPro" id="IPR032816">
    <property type="entry name" value="VTT_dom"/>
</dbReference>
<gene>
    <name evidence="9" type="ORF">A2Y82_00185</name>
</gene>
<evidence type="ECO:0000256" key="1">
    <source>
        <dbReference type="ARBA" id="ARBA00004651"/>
    </source>
</evidence>
<comment type="caution">
    <text evidence="9">The sequence shown here is derived from an EMBL/GenBank/DDBJ whole genome shotgun (WGS) entry which is preliminary data.</text>
</comment>
<comment type="similarity">
    <text evidence="2">Belongs to the DedA family.</text>
</comment>
<dbReference type="Gene3D" id="1.20.144.10">
    <property type="entry name" value="Phosphatidic acid phosphatase type 2/haloperoxidase"/>
    <property type="match status" value="1"/>
</dbReference>
<feature type="transmembrane region" description="Helical" evidence="7">
    <location>
        <begin position="20"/>
        <end position="49"/>
    </location>
</feature>
<dbReference type="Pfam" id="PF14067">
    <property type="entry name" value="LssY_C"/>
    <property type="match status" value="1"/>
</dbReference>
<keyword evidence="5 7" id="KW-1133">Transmembrane helix</keyword>
<keyword evidence="6 7" id="KW-0472">Membrane</keyword>
<name>A0A1G1XN38_9BACT</name>
<evidence type="ECO:0000256" key="4">
    <source>
        <dbReference type="ARBA" id="ARBA00022692"/>
    </source>
</evidence>
<feature type="transmembrane region" description="Helical" evidence="7">
    <location>
        <begin position="433"/>
        <end position="451"/>
    </location>
</feature>
<dbReference type="PANTHER" id="PTHR30353:SF15">
    <property type="entry name" value="INNER MEMBRANE PROTEIN YABI"/>
    <property type="match status" value="1"/>
</dbReference>
<sequence>MNFIDALIIILQKLQNFGYLLVFLISFVESLAFVGLAIPGTVFNVLIGFLAGKGLFDIFDLFWFAIAGAILGDSASFYLGKRAKYLFHPENRIFKSNYLVKGEVFFKKHGPKSIFLGRFIGPVRPIIPFVAGIFKMETKKFLFWNILSAFCWAIFYLFLGYFLGQTWQIIAAYSTRASIFLLVIVAFLILIYLLKQLLLNEGKRFLLFLKSILISIIQGITKNPEVINIVKNHPLIFGFIYRRIDRTKFSGLPLTLFALAYIYIISLFLGIIRAVIKSAPIVGADIRIENLLFVFRQPLLIKIFSYLTLLGQWQIGLSIAIIVSLLFLLWHKKNYLLPLWITLGGTEAFVFIGKLVFERPRPLDIAYYLEKSYSFPSGHAALAMALFGFFVYYLWRKLKKLKLKINFLFLGSLIILTVGFSRLYLGVHYLSDVLGGYLLGLFWLIVGINLYEWPTYKKIKQPRQKSTIKIKLITAGLIIVEIIFISAFTFFYKPEVIVEEAPQILHTISGDAIDIFKNYKPSQYTETLDGAKQEPISFLVVAQNDENLINAFKLANWHLADPVSFGSILKIGETAILNQSYKTAPMTPSFWNANIHDFGFQKPTETNSVRQRHHARFWKTNFKTAEGKKIYVGTASLDLGIKWFVVHTINPDIDSERELVYADLTKAGVIKNSQKIQFVEPLLGKNFAGDQFFTDGEVYIIEIK</sequence>
<feature type="transmembrane region" description="Helical" evidence="7">
    <location>
        <begin position="472"/>
        <end position="492"/>
    </location>
</feature>
<feature type="transmembrane region" description="Helical" evidence="7">
    <location>
        <begin position="61"/>
        <end position="79"/>
    </location>
</feature>
<evidence type="ECO:0000256" key="5">
    <source>
        <dbReference type="ARBA" id="ARBA00022989"/>
    </source>
</evidence>
<evidence type="ECO:0000256" key="3">
    <source>
        <dbReference type="ARBA" id="ARBA00022475"/>
    </source>
</evidence>
<evidence type="ECO:0000259" key="8">
    <source>
        <dbReference type="SMART" id="SM00014"/>
    </source>
</evidence>
<comment type="subcellular location">
    <subcellularLocation>
        <location evidence="1">Cell membrane</location>
        <topology evidence="1">Multi-pass membrane protein</topology>
    </subcellularLocation>
</comment>
<feature type="transmembrane region" description="Helical" evidence="7">
    <location>
        <begin position="377"/>
        <end position="395"/>
    </location>
</feature>
<feature type="transmembrane region" description="Helical" evidence="7">
    <location>
        <begin position="337"/>
        <end position="357"/>
    </location>
</feature>
<evidence type="ECO:0000313" key="9">
    <source>
        <dbReference type="EMBL" id="OGY41392.1"/>
    </source>
</evidence>
<feature type="transmembrane region" description="Helical" evidence="7">
    <location>
        <begin position="169"/>
        <end position="193"/>
    </location>
</feature>